<dbReference type="RefSeq" id="WP_074751625.1">
    <property type="nucleotide sequence ID" value="NZ_FOTJ01000013.1"/>
</dbReference>
<keyword evidence="3" id="KW-0378">Hydrolase</keyword>
<evidence type="ECO:0000256" key="3">
    <source>
        <dbReference type="ARBA" id="ARBA00022801"/>
    </source>
</evidence>
<sequence length="186" mass="21051">MEKELRTRAIQLETRSVDENPVIAGYAIVFNESSEDLGGFIESIAPNALDEVDLSQVLCLYNHDTSNILARSDSGNLTLRVDNKGLYFEATLPDTTLARDVLANVQAGNIKGCSFGFTVKETEWIWSDCSENLDVRRINKIDRLYEITLTPIPAYQDTSVSQRTLKVEQNKIKNQIKLINYYKEII</sequence>
<gene>
    <name evidence="5" type="ORF">SAMN05216438_11310</name>
</gene>
<evidence type="ECO:0000256" key="1">
    <source>
        <dbReference type="ARBA" id="ARBA00022612"/>
    </source>
</evidence>
<dbReference type="Pfam" id="PF04586">
    <property type="entry name" value="Peptidase_S78"/>
    <property type="match status" value="1"/>
</dbReference>
<protein>
    <recommendedName>
        <fullName evidence="4">Prohead serine protease domain-containing protein</fullName>
    </recommendedName>
</protein>
<dbReference type="InterPro" id="IPR006433">
    <property type="entry name" value="Prohead_protease"/>
</dbReference>
<accession>A0A1I4I6Q9</accession>
<keyword evidence="2" id="KW-0645">Protease</keyword>
<dbReference type="GO" id="GO:0006508">
    <property type="term" value="P:proteolysis"/>
    <property type="evidence" value="ECO:0007669"/>
    <property type="project" value="UniProtKB-KW"/>
</dbReference>
<proteinExistence type="predicted"/>
<dbReference type="InterPro" id="IPR054613">
    <property type="entry name" value="Peptidase_S78_dom"/>
</dbReference>
<evidence type="ECO:0000259" key="4">
    <source>
        <dbReference type="Pfam" id="PF04586"/>
    </source>
</evidence>
<dbReference type="AlphaFoldDB" id="A0A1I4I6Q9"/>
<name>A0A1I4I6Q9_9LACT</name>
<reference evidence="5 6" key="1">
    <citation type="submission" date="2016-10" db="EMBL/GenBank/DDBJ databases">
        <authorList>
            <person name="de Groot N.N."/>
        </authorList>
    </citation>
    <scope>NUCLEOTIDE SEQUENCE [LARGE SCALE GENOMIC DNA]</scope>
    <source>
        <strain evidence="5 6">M79</strain>
    </source>
</reference>
<dbReference type="OrthoDB" id="64791at2"/>
<evidence type="ECO:0000313" key="5">
    <source>
        <dbReference type="EMBL" id="SFL49376.1"/>
    </source>
</evidence>
<keyword evidence="1" id="KW-1188">Viral release from host cell</keyword>
<dbReference type="GO" id="GO:0008233">
    <property type="term" value="F:peptidase activity"/>
    <property type="evidence" value="ECO:0007669"/>
    <property type="project" value="UniProtKB-KW"/>
</dbReference>
<organism evidence="5 6">
    <name type="scientific">Lactococcus garvieae</name>
    <dbReference type="NCBI Taxonomy" id="1363"/>
    <lineage>
        <taxon>Bacteria</taxon>
        <taxon>Bacillati</taxon>
        <taxon>Bacillota</taxon>
        <taxon>Bacilli</taxon>
        <taxon>Lactobacillales</taxon>
        <taxon>Streptococcaceae</taxon>
        <taxon>Lactococcus</taxon>
    </lineage>
</organism>
<dbReference type="NCBIfam" id="TIGR01543">
    <property type="entry name" value="proheadase_HK97"/>
    <property type="match status" value="1"/>
</dbReference>
<evidence type="ECO:0000313" key="6">
    <source>
        <dbReference type="Proteomes" id="UP000181969"/>
    </source>
</evidence>
<dbReference type="Proteomes" id="UP000181969">
    <property type="component" value="Unassembled WGS sequence"/>
</dbReference>
<evidence type="ECO:0000256" key="2">
    <source>
        <dbReference type="ARBA" id="ARBA00022670"/>
    </source>
</evidence>
<feature type="domain" description="Prohead serine protease" evidence="4">
    <location>
        <begin position="12"/>
        <end position="169"/>
    </location>
</feature>
<dbReference type="EMBL" id="FOTJ01000013">
    <property type="protein sequence ID" value="SFL49376.1"/>
    <property type="molecule type" value="Genomic_DNA"/>
</dbReference>